<proteinExistence type="predicted"/>
<feature type="compositionally biased region" description="Polar residues" evidence="1">
    <location>
        <begin position="737"/>
        <end position="746"/>
    </location>
</feature>
<dbReference type="SUPFAM" id="SSF53098">
    <property type="entry name" value="Ribonuclease H-like"/>
    <property type="match status" value="1"/>
</dbReference>
<dbReference type="InterPro" id="IPR036397">
    <property type="entry name" value="RNaseH_sf"/>
</dbReference>
<reference evidence="3" key="1">
    <citation type="journal article" date="2023" name="Mol. Ecol. Resour.">
        <title>Chromosome-level genome assembly of a triploid poplar Populus alba 'Berolinensis'.</title>
        <authorList>
            <person name="Chen S."/>
            <person name="Yu Y."/>
            <person name="Wang X."/>
            <person name="Wang S."/>
            <person name="Zhang T."/>
            <person name="Zhou Y."/>
            <person name="He R."/>
            <person name="Meng N."/>
            <person name="Wang Y."/>
            <person name="Liu W."/>
            <person name="Liu Z."/>
            <person name="Liu J."/>
            <person name="Guo Q."/>
            <person name="Huang H."/>
            <person name="Sederoff R.R."/>
            <person name="Wang G."/>
            <person name="Qu G."/>
            <person name="Chen S."/>
        </authorList>
    </citation>
    <scope>NUCLEOTIDE SEQUENCE</scope>
    <source>
        <strain evidence="3">SC-2020</strain>
    </source>
</reference>
<gene>
    <name evidence="3" type="ORF">NC653_020514</name>
</gene>
<dbReference type="InterPro" id="IPR013103">
    <property type="entry name" value="RVT_2"/>
</dbReference>
<feature type="domain" description="Integrase catalytic" evidence="2">
    <location>
        <begin position="447"/>
        <end position="613"/>
    </location>
</feature>
<name>A0AAD6QDU5_9ROSI</name>
<dbReference type="Pfam" id="PF25597">
    <property type="entry name" value="SH3_retrovirus"/>
    <property type="match status" value="1"/>
</dbReference>
<evidence type="ECO:0000313" key="4">
    <source>
        <dbReference type="Proteomes" id="UP001164929"/>
    </source>
</evidence>
<organism evidence="3 4">
    <name type="scientific">Populus alba x Populus x berolinensis</name>
    <dbReference type="NCBI Taxonomy" id="444605"/>
    <lineage>
        <taxon>Eukaryota</taxon>
        <taxon>Viridiplantae</taxon>
        <taxon>Streptophyta</taxon>
        <taxon>Embryophyta</taxon>
        <taxon>Tracheophyta</taxon>
        <taxon>Spermatophyta</taxon>
        <taxon>Magnoliopsida</taxon>
        <taxon>eudicotyledons</taxon>
        <taxon>Gunneridae</taxon>
        <taxon>Pentapetalae</taxon>
        <taxon>rosids</taxon>
        <taxon>fabids</taxon>
        <taxon>Malpighiales</taxon>
        <taxon>Salicaceae</taxon>
        <taxon>Saliceae</taxon>
        <taxon>Populus</taxon>
    </lineage>
</organism>
<dbReference type="GO" id="GO:0003676">
    <property type="term" value="F:nucleic acid binding"/>
    <property type="evidence" value="ECO:0007669"/>
    <property type="project" value="InterPro"/>
</dbReference>
<dbReference type="InterPro" id="IPR057670">
    <property type="entry name" value="SH3_retrovirus"/>
</dbReference>
<dbReference type="Gene3D" id="4.10.60.10">
    <property type="entry name" value="Zinc finger, CCHC-type"/>
    <property type="match status" value="1"/>
</dbReference>
<dbReference type="SUPFAM" id="SSF56672">
    <property type="entry name" value="DNA/RNA polymerases"/>
    <property type="match status" value="1"/>
</dbReference>
<dbReference type="InterPro" id="IPR025724">
    <property type="entry name" value="GAG-pre-integrase_dom"/>
</dbReference>
<dbReference type="Gene3D" id="3.30.420.10">
    <property type="entry name" value="Ribonuclease H-like superfamily/Ribonuclease H"/>
    <property type="match status" value="1"/>
</dbReference>
<comment type="caution">
    <text evidence="3">The sequence shown here is derived from an EMBL/GenBank/DDBJ whole genome shotgun (WGS) entry which is preliminary data.</text>
</comment>
<dbReference type="Pfam" id="PF07727">
    <property type="entry name" value="RVT_2"/>
    <property type="match status" value="1"/>
</dbReference>
<evidence type="ECO:0000313" key="3">
    <source>
        <dbReference type="EMBL" id="KAJ6987290.1"/>
    </source>
</evidence>
<feature type="region of interest" description="Disordered" evidence="1">
    <location>
        <begin position="265"/>
        <end position="298"/>
    </location>
</feature>
<dbReference type="PANTHER" id="PTHR11439:SF461">
    <property type="entry name" value="OS10G0432200 PROTEIN"/>
    <property type="match status" value="1"/>
</dbReference>
<sequence>MATERDDSLQSVSVRLDGKNYSYWSYVMRNFLKGKKMWGYVSGTYVIPKNIEEGDAGLIDTWEANNAKIITWINNSVEHSIGTQLAKYETAKEVWDHLQRLFTQSNFAKQYQLENDIRALHQKNMSIQEFYSAMTDLWDQLALTESTELKACGAYIERREQQRLVQFLTALRSDFEGLRGSILHRSPLPSVDSVVSELLAEEIRFQSYSEKGILSASNPSVLAVPSRSFSNHQNKSHTRVGFDECSFCKQKGHWKAQCPKLRHQNQAWKPGNQSQSNAHRPPQGYKPQHHNTAAVASSSSITDPNILAEQFQKFLSLQPQAMSASSSIGQLPHSSSGMSHSEWVLDSGASHHIRRENGLYILDELKVPVAAAAAATTTVDLSSFRLSISSSSFYLWHSRLGHVSSSRLRFLASTGALGNLKTCDISDCSGCKLAKFSALPFNRSISVSSSPFDLIHSDVWGPSPVATKGGSRYYVSFIDDHTRYCWVYLMKHRSKFFEIYAAFRALIKTQYSTVIKCFRCDLGGEYTSNKFCQLLALDGTIHQTSCTDTPEQNGVAERKHRHIVETARSLLLSAFVPSEFWGEAVLTAVSLINTIPSSHSSGLSPFEKLYGYVPDYSSFRVFGCTCFVLRPHVERSKLSSRSAICVFLGYGEGKKGYRCFDPITQKLYVSRHVVFLEHIPFFSIPSTTHNLTKSDLISIDPFSEDSGNDSSPHVRSICTHNSAGTGTLLSGTPEAPFSSTAPQASSEIVDPPPRQSIRIRKSTKLPDFAYSCYSSSFTSFLASIHCLVEPSSYKEAILDPLWQQAMDEELSALHKTDTWDLVPLPPGKSVVGCRWVYKIKTNSDGSIERYKARLVAKGYSQQYGMDYEETFAPVAKMTTIRTLIAVASIRQWHISQLDVKNAFLNGDLQEEVYMAPPPGISHDSGYVCKLKKALYGLKQAPRAWFEKFSIVISSLGFVSSSHDSALFIKCTDAGRIILSLYVDDMIITGDDIDGISVLKTELARRFEMKDLGYLRYFLGIEVAYSPRGYLLSQSKYVADILERARLTDNKTVDTPIEVNARYSSSDGLPLIDPTLYRTIVGSLVYLTITRPDIAYVVHVVSQFVASPTTVHWAAVLRILRYLRGTVFQSLLLSSTSSLELRAYSDADHGSDPTDRKSVTGFCIFLGDSLISWKSKKQSIVSQSSTEAEYRAMASTTKEIIWLRWLLADMGVSFSHPTPMYCDNQSSIQIAHNSVFHERTKHIEIDCHLTRHHLKHGTITLPFVPSSLQIADFFTKAHSISRFRFLVGKLSMLVAAASLHMQSTKIEAQPIHILRRDGDQYEERITEHGEDFGQGAA</sequence>
<evidence type="ECO:0000259" key="2">
    <source>
        <dbReference type="PROSITE" id="PS50994"/>
    </source>
</evidence>
<dbReference type="CDD" id="cd09272">
    <property type="entry name" value="RNase_HI_RT_Ty1"/>
    <property type="match status" value="1"/>
</dbReference>
<dbReference type="GO" id="GO:0008270">
    <property type="term" value="F:zinc ion binding"/>
    <property type="evidence" value="ECO:0007669"/>
    <property type="project" value="InterPro"/>
</dbReference>
<evidence type="ECO:0000256" key="1">
    <source>
        <dbReference type="SAM" id="MobiDB-lite"/>
    </source>
</evidence>
<dbReference type="InterPro" id="IPR001584">
    <property type="entry name" value="Integrase_cat-core"/>
</dbReference>
<dbReference type="Proteomes" id="UP001164929">
    <property type="component" value="Chromosome 8"/>
</dbReference>
<dbReference type="SUPFAM" id="SSF57756">
    <property type="entry name" value="Retrovirus zinc finger-like domains"/>
    <property type="match status" value="1"/>
</dbReference>
<dbReference type="Pfam" id="PF14223">
    <property type="entry name" value="Retrotran_gag_2"/>
    <property type="match status" value="1"/>
</dbReference>
<dbReference type="PROSITE" id="PS50994">
    <property type="entry name" value="INTEGRASE"/>
    <property type="match status" value="1"/>
</dbReference>
<dbReference type="GO" id="GO:0015074">
    <property type="term" value="P:DNA integration"/>
    <property type="evidence" value="ECO:0007669"/>
    <property type="project" value="InterPro"/>
</dbReference>
<dbReference type="InterPro" id="IPR036875">
    <property type="entry name" value="Znf_CCHC_sf"/>
</dbReference>
<feature type="region of interest" description="Disordered" evidence="1">
    <location>
        <begin position="729"/>
        <end position="756"/>
    </location>
</feature>
<dbReference type="InterPro" id="IPR043502">
    <property type="entry name" value="DNA/RNA_pol_sf"/>
</dbReference>
<accession>A0AAD6QDU5</accession>
<dbReference type="Pfam" id="PF13976">
    <property type="entry name" value="gag_pre-integrs"/>
    <property type="match status" value="1"/>
</dbReference>
<protein>
    <submittedName>
        <fullName evidence="3">Gag-pol polyprotein</fullName>
    </submittedName>
</protein>
<dbReference type="InterPro" id="IPR012337">
    <property type="entry name" value="RNaseH-like_sf"/>
</dbReference>
<dbReference type="PANTHER" id="PTHR11439">
    <property type="entry name" value="GAG-POL-RELATED RETROTRANSPOSON"/>
    <property type="match status" value="1"/>
</dbReference>
<keyword evidence="4" id="KW-1185">Reference proteome</keyword>
<feature type="compositionally biased region" description="Polar residues" evidence="1">
    <location>
        <begin position="265"/>
        <end position="278"/>
    </location>
</feature>
<dbReference type="Pfam" id="PF00665">
    <property type="entry name" value="rve"/>
    <property type="match status" value="1"/>
</dbReference>
<dbReference type="EMBL" id="JAQIZT010000008">
    <property type="protein sequence ID" value="KAJ6987290.1"/>
    <property type="molecule type" value="Genomic_DNA"/>
</dbReference>